<evidence type="ECO:0008006" key="4">
    <source>
        <dbReference type="Google" id="ProtNLM"/>
    </source>
</evidence>
<evidence type="ECO:0000313" key="3">
    <source>
        <dbReference type="Proteomes" id="UP000635565"/>
    </source>
</evidence>
<dbReference type="EMBL" id="BNJJ01000015">
    <property type="protein sequence ID" value="GHO86950.1"/>
    <property type="molecule type" value="Genomic_DNA"/>
</dbReference>
<keyword evidence="1" id="KW-1133">Transmembrane helix</keyword>
<keyword evidence="1" id="KW-0472">Membrane</keyword>
<feature type="transmembrane region" description="Helical" evidence="1">
    <location>
        <begin position="40"/>
        <end position="62"/>
    </location>
</feature>
<evidence type="ECO:0000313" key="2">
    <source>
        <dbReference type="EMBL" id="GHO86950.1"/>
    </source>
</evidence>
<accession>A0ABQ3VLI1</accession>
<gene>
    <name evidence="2" type="ORF">KSZ_49560</name>
</gene>
<dbReference type="Proteomes" id="UP000635565">
    <property type="component" value="Unassembled WGS sequence"/>
</dbReference>
<feature type="transmembrane region" description="Helical" evidence="1">
    <location>
        <begin position="82"/>
        <end position="100"/>
    </location>
</feature>
<sequence length="104" mass="10880">MQTSPIALLTILGMAVVTYLTRIAGVWFMSRVELSGWLKAWVNALPGTILVAIIAPTIFNAGAPEIGAALATVLTFARTRNVLLSITIGVGVVVGLRALLAHLA</sequence>
<reference evidence="2 3" key="1">
    <citation type="journal article" date="2021" name="Int. J. Syst. Evol. Microbiol.">
        <title>Reticulibacter mediterranei gen. nov., sp. nov., within the new family Reticulibacteraceae fam. nov., and Ktedonospora formicarum gen. nov., sp. nov., Ktedonobacter robiniae sp. nov., Dictyobacter formicarum sp. nov. and Dictyobacter arantiisoli sp. nov., belonging to the class Ktedonobacteria.</title>
        <authorList>
            <person name="Yabe S."/>
            <person name="Zheng Y."/>
            <person name="Wang C.M."/>
            <person name="Sakai Y."/>
            <person name="Abe K."/>
            <person name="Yokota A."/>
            <person name="Donadio S."/>
            <person name="Cavaletti L."/>
            <person name="Monciardini P."/>
        </authorList>
    </citation>
    <scope>NUCLEOTIDE SEQUENCE [LARGE SCALE GENOMIC DNA]</scope>
    <source>
        <strain evidence="2 3">SOSP1-9</strain>
    </source>
</reference>
<feature type="transmembrane region" description="Helical" evidence="1">
    <location>
        <begin position="6"/>
        <end position="28"/>
    </location>
</feature>
<protein>
    <recommendedName>
        <fullName evidence="4">Branched-chain amino acid ABC transporter</fullName>
    </recommendedName>
</protein>
<comment type="caution">
    <text evidence="2">The sequence shown here is derived from an EMBL/GenBank/DDBJ whole genome shotgun (WGS) entry which is preliminary data.</text>
</comment>
<proteinExistence type="predicted"/>
<dbReference type="Pfam" id="PF05437">
    <property type="entry name" value="AzlD"/>
    <property type="match status" value="1"/>
</dbReference>
<organism evidence="2 3">
    <name type="scientific">Dictyobacter formicarum</name>
    <dbReference type="NCBI Taxonomy" id="2778368"/>
    <lineage>
        <taxon>Bacteria</taxon>
        <taxon>Bacillati</taxon>
        <taxon>Chloroflexota</taxon>
        <taxon>Ktedonobacteria</taxon>
        <taxon>Ktedonobacterales</taxon>
        <taxon>Dictyobacteraceae</taxon>
        <taxon>Dictyobacter</taxon>
    </lineage>
</organism>
<name>A0ABQ3VLI1_9CHLR</name>
<evidence type="ECO:0000256" key="1">
    <source>
        <dbReference type="SAM" id="Phobius"/>
    </source>
</evidence>
<keyword evidence="1" id="KW-0812">Transmembrane</keyword>
<dbReference type="InterPro" id="IPR008407">
    <property type="entry name" value="Brnchd-chn_aa_trnsp_AzlD"/>
</dbReference>
<dbReference type="RefSeq" id="WP_201364565.1">
    <property type="nucleotide sequence ID" value="NZ_BNJJ01000015.1"/>
</dbReference>
<keyword evidence="3" id="KW-1185">Reference proteome</keyword>